<feature type="active site" description="Acyl-ester intermediate" evidence="3">
    <location>
        <position position="236"/>
    </location>
</feature>
<dbReference type="AlphaFoldDB" id="A0A6A6SYN1"/>
<dbReference type="Gene3D" id="3.90.1300.10">
    <property type="entry name" value="Amidase signature (AS) domain"/>
    <property type="match status" value="1"/>
</dbReference>
<evidence type="ECO:0000256" key="3">
    <source>
        <dbReference type="PIRSR" id="PIRSR001221-1"/>
    </source>
</evidence>
<evidence type="ECO:0000256" key="4">
    <source>
        <dbReference type="PIRSR" id="PIRSR001221-2"/>
    </source>
</evidence>
<name>A0A6A6SYN1_9PLEO</name>
<feature type="domain" description="Amidase" evidence="5">
    <location>
        <begin position="81"/>
        <end position="540"/>
    </location>
</feature>
<gene>
    <name evidence="6" type="ORF">K491DRAFT_760880</name>
</gene>
<dbReference type="PANTHER" id="PTHR46072">
    <property type="entry name" value="AMIDASE-RELATED-RELATED"/>
    <property type="match status" value="1"/>
</dbReference>
<dbReference type="Proteomes" id="UP000799324">
    <property type="component" value="Unassembled WGS sequence"/>
</dbReference>
<evidence type="ECO:0000313" key="7">
    <source>
        <dbReference type="Proteomes" id="UP000799324"/>
    </source>
</evidence>
<dbReference type="Pfam" id="PF01425">
    <property type="entry name" value="Amidase"/>
    <property type="match status" value="1"/>
</dbReference>
<dbReference type="OrthoDB" id="6428749at2759"/>
<organism evidence="6 7">
    <name type="scientific">Lophiostoma macrostomum CBS 122681</name>
    <dbReference type="NCBI Taxonomy" id="1314788"/>
    <lineage>
        <taxon>Eukaryota</taxon>
        <taxon>Fungi</taxon>
        <taxon>Dikarya</taxon>
        <taxon>Ascomycota</taxon>
        <taxon>Pezizomycotina</taxon>
        <taxon>Dothideomycetes</taxon>
        <taxon>Pleosporomycetidae</taxon>
        <taxon>Pleosporales</taxon>
        <taxon>Lophiostomataceae</taxon>
        <taxon>Lophiostoma</taxon>
    </lineage>
</organism>
<sequence>MTTSTPSPKWQAIAQRKQEEQLARIPSEWLLKSRPSPDVRNYLDIPRTCGILTPEEIRITEEYDATSLAEAIRKRELKCIDVTRAFCKRAAIAHLLTTCLTEILFSDALTRATHLDTHLSSGNPPLGPLHGIPISLKDTFKIRGHDTSIGLASLCFNPSTTNAPLVDILLAAGAVLYCKTNVPQTLMALDSHNHVFGRVLNPINALCTAGGSTGGEGALLALRGSVLGVGTDVGGSIRVPAMCNGLIGLKPSAARVPYAGQENGTAEGMSSVGIKASAGPLARSVRDVELFFRAVGEREPWRWDPEVVPGEWEPLSVPRGRRVTVGVVRRDGVVEPHPPVLKVLDEVAGCLRRKGVEVVELDISPLFSKCQSLANALFGVDGGNTMFHLLEAGEEPLSPWLASRLRPKAALSLAKVGELQARRAELQTQFLRIWNDWQGNGKKIDAFICPVAPHPVPEIDRWNGVGYTSSFNLLDYPAGVLPVRHFEESDIQGEVEGEKPIGGWDKINRELWTDVDRKVYIGTPLSVQVVAPKLEERKLCEVMAVIDEAIHGRGKAFWSRL</sequence>
<proteinExistence type="inferred from homology"/>
<evidence type="ECO:0000256" key="2">
    <source>
        <dbReference type="ARBA" id="ARBA00022801"/>
    </source>
</evidence>
<dbReference type="PANTHER" id="PTHR46072:SF6">
    <property type="entry name" value="AMIDASE, PUTATIVE (AFU_ORTHOLOGUE AFUA_1G14530)-RELATED"/>
    <property type="match status" value="1"/>
</dbReference>
<feature type="binding site" evidence="4">
    <location>
        <begin position="233"/>
        <end position="236"/>
    </location>
    <ligand>
        <name>substrate</name>
    </ligand>
</feature>
<feature type="binding site" evidence="4">
    <location>
        <position position="212"/>
    </location>
    <ligand>
        <name>substrate</name>
    </ligand>
</feature>
<dbReference type="SUPFAM" id="SSF75304">
    <property type="entry name" value="Amidase signature (AS) enzymes"/>
    <property type="match status" value="1"/>
</dbReference>
<dbReference type="PIRSF" id="PIRSF001221">
    <property type="entry name" value="Amidase_fungi"/>
    <property type="match status" value="1"/>
</dbReference>
<comment type="similarity">
    <text evidence="1">Belongs to the amidase family.</text>
</comment>
<feature type="active site" description="Charge relay system" evidence="3">
    <location>
        <position position="212"/>
    </location>
</feature>
<evidence type="ECO:0000313" key="6">
    <source>
        <dbReference type="EMBL" id="KAF2651703.1"/>
    </source>
</evidence>
<dbReference type="InterPro" id="IPR023631">
    <property type="entry name" value="Amidase_dom"/>
</dbReference>
<feature type="active site" description="Charge relay system" evidence="3">
    <location>
        <position position="137"/>
    </location>
</feature>
<reference evidence="6" key="1">
    <citation type="journal article" date="2020" name="Stud. Mycol.">
        <title>101 Dothideomycetes genomes: a test case for predicting lifestyles and emergence of pathogens.</title>
        <authorList>
            <person name="Haridas S."/>
            <person name="Albert R."/>
            <person name="Binder M."/>
            <person name="Bloem J."/>
            <person name="Labutti K."/>
            <person name="Salamov A."/>
            <person name="Andreopoulos B."/>
            <person name="Baker S."/>
            <person name="Barry K."/>
            <person name="Bills G."/>
            <person name="Bluhm B."/>
            <person name="Cannon C."/>
            <person name="Castanera R."/>
            <person name="Culley D."/>
            <person name="Daum C."/>
            <person name="Ezra D."/>
            <person name="Gonzalez J."/>
            <person name="Henrissat B."/>
            <person name="Kuo A."/>
            <person name="Liang C."/>
            <person name="Lipzen A."/>
            <person name="Lutzoni F."/>
            <person name="Magnuson J."/>
            <person name="Mondo S."/>
            <person name="Nolan M."/>
            <person name="Ohm R."/>
            <person name="Pangilinan J."/>
            <person name="Park H.-J."/>
            <person name="Ramirez L."/>
            <person name="Alfaro M."/>
            <person name="Sun H."/>
            <person name="Tritt A."/>
            <person name="Yoshinaga Y."/>
            <person name="Zwiers L.-H."/>
            <person name="Turgeon B."/>
            <person name="Goodwin S."/>
            <person name="Spatafora J."/>
            <person name="Crous P."/>
            <person name="Grigoriev I."/>
        </authorList>
    </citation>
    <scope>NUCLEOTIDE SEQUENCE</scope>
    <source>
        <strain evidence="6">CBS 122681</strain>
    </source>
</reference>
<dbReference type="GO" id="GO:0016787">
    <property type="term" value="F:hydrolase activity"/>
    <property type="evidence" value="ECO:0007669"/>
    <property type="project" value="UniProtKB-KW"/>
</dbReference>
<accession>A0A6A6SYN1</accession>
<keyword evidence="7" id="KW-1185">Reference proteome</keyword>
<dbReference type="EMBL" id="MU004419">
    <property type="protein sequence ID" value="KAF2651703.1"/>
    <property type="molecule type" value="Genomic_DNA"/>
</dbReference>
<evidence type="ECO:0000259" key="5">
    <source>
        <dbReference type="Pfam" id="PF01425"/>
    </source>
</evidence>
<protein>
    <submittedName>
        <fullName evidence="6">Amidase</fullName>
    </submittedName>
</protein>
<evidence type="ECO:0000256" key="1">
    <source>
        <dbReference type="ARBA" id="ARBA00009199"/>
    </source>
</evidence>
<keyword evidence="2" id="KW-0378">Hydrolase</keyword>
<dbReference type="InterPro" id="IPR036928">
    <property type="entry name" value="AS_sf"/>
</dbReference>
<feature type="binding site" evidence="4">
    <location>
        <position position="186"/>
    </location>
    <ligand>
        <name>substrate</name>
    </ligand>
</feature>